<evidence type="ECO:0000259" key="7">
    <source>
        <dbReference type="Pfam" id="PF07731"/>
    </source>
</evidence>
<dbReference type="CDD" id="cd13873">
    <property type="entry name" value="CuRO_2_AAO_like_2"/>
    <property type="match status" value="1"/>
</dbReference>
<evidence type="ECO:0000313" key="9">
    <source>
        <dbReference type="EMBL" id="KAK4033306.1"/>
    </source>
</evidence>
<keyword evidence="10" id="KW-1185">Reference proteome</keyword>
<dbReference type="SUPFAM" id="SSF49503">
    <property type="entry name" value="Cupredoxins"/>
    <property type="match status" value="3"/>
</dbReference>
<dbReference type="Pfam" id="PF07731">
    <property type="entry name" value="Cu-oxidase_2"/>
    <property type="match status" value="1"/>
</dbReference>
<comment type="caution">
    <text evidence="9">The sequence shown here is derived from an EMBL/GenBank/DDBJ whole genome shotgun (WGS) entry which is preliminary data.</text>
</comment>
<feature type="signal peptide" evidence="5">
    <location>
        <begin position="1"/>
        <end position="21"/>
    </location>
</feature>
<dbReference type="PANTHER" id="PTHR11709">
    <property type="entry name" value="MULTI-COPPER OXIDASE"/>
    <property type="match status" value="1"/>
</dbReference>
<dbReference type="Proteomes" id="UP001303115">
    <property type="component" value="Unassembled WGS sequence"/>
</dbReference>
<feature type="domain" description="Plastocyanin-like" evidence="6">
    <location>
        <begin position="163"/>
        <end position="326"/>
    </location>
</feature>
<accession>A0AAN6PBG7</accession>
<dbReference type="InterPro" id="IPR001117">
    <property type="entry name" value="Cu-oxidase_2nd"/>
</dbReference>
<feature type="chain" id="PRO_5042954554" evidence="5">
    <location>
        <begin position="22"/>
        <end position="654"/>
    </location>
</feature>
<organism evidence="9 10">
    <name type="scientific">Parachaetomium inaequale</name>
    <dbReference type="NCBI Taxonomy" id="2588326"/>
    <lineage>
        <taxon>Eukaryota</taxon>
        <taxon>Fungi</taxon>
        <taxon>Dikarya</taxon>
        <taxon>Ascomycota</taxon>
        <taxon>Pezizomycotina</taxon>
        <taxon>Sordariomycetes</taxon>
        <taxon>Sordariomycetidae</taxon>
        <taxon>Sordariales</taxon>
        <taxon>Chaetomiaceae</taxon>
        <taxon>Parachaetomium</taxon>
    </lineage>
</organism>
<gene>
    <name evidence="9" type="ORF">C8A01DRAFT_19745</name>
</gene>
<evidence type="ECO:0000256" key="2">
    <source>
        <dbReference type="ARBA" id="ARBA00022723"/>
    </source>
</evidence>
<dbReference type="PROSITE" id="PS00079">
    <property type="entry name" value="MULTICOPPER_OXIDASE1"/>
    <property type="match status" value="1"/>
</dbReference>
<dbReference type="InterPro" id="IPR045087">
    <property type="entry name" value="Cu-oxidase_fam"/>
</dbReference>
<evidence type="ECO:0000313" key="10">
    <source>
        <dbReference type="Proteomes" id="UP001303115"/>
    </source>
</evidence>
<dbReference type="EMBL" id="MU854539">
    <property type="protein sequence ID" value="KAK4033306.1"/>
    <property type="molecule type" value="Genomic_DNA"/>
</dbReference>
<feature type="domain" description="Plastocyanin-like" evidence="7">
    <location>
        <begin position="452"/>
        <end position="596"/>
    </location>
</feature>
<evidence type="ECO:0000256" key="5">
    <source>
        <dbReference type="SAM" id="SignalP"/>
    </source>
</evidence>
<sequence>MILETLFPLLFTSWLSATVSAETAVHDDQFRPDHVLRVDIAQVPSACETRQDVVVNGTSPGPAIHLRPGARTWIRVYNDMPDQNLTMHWHGLSQRFAPFSDGTLSVSQWPIPPGHFFDYEIETQLEDAGSYFYHSHVGMQALSCAGPLIVEDCGPSPYHYDDERILLFQDHFQKTDDDMIQGLRAVPFTSTGETSGVILNGRGVALGQTSIEGPSGEANGFFGSRRFSASGAVNGTSKSWNRILGDDLIKPPSDCTLPVIDVEPGKTYRFRFIGATGLSLLSMGFEDHSDLTIIQVDGSEYNAPVMVDHLQLGGGQRFDVLFETKTLEELGKEGNKTTYFLQFETRDRPEPYRGYGVLRYNLDAPIPPAPWAEVLALPVEVNDWLEYTLEPLYPSSNTCPSAEEVTRRLIFEAEEKIDPTTGRLVWQLAHTSWSDTTRDKPVLVDIYERGEAAMPDYEAALANEGWDPATGLFPARKDEVLEIVIQNTGSQFAGASGIVETHPFHAHGQHYYDLGSGPGLYNAEEHHALLESLGYTAVKRDTTMLYRYGEGQVAPGEPAGWRVWRMRMENPGVWMVHCHILAHMIMGMESIFVVGDAEDIATIPLLESQNYFTYGGSVFGNDTHAPEVHHYFDGKNKCGAPGPAEGHAVGHNTT</sequence>
<feature type="domain" description="Plastocyanin-like" evidence="8">
    <location>
        <begin position="42"/>
        <end position="152"/>
    </location>
</feature>
<dbReference type="InterPro" id="IPR008972">
    <property type="entry name" value="Cupredoxin"/>
</dbReference>
<dbReference type="AlphaFoldDB" id="A0AAN6PBG7"/>
<dbReference type="Pfam" id="PF00394">
    <property type="entry name" value="Cu-oxidase"/>
    <property type="match status" value="1"/>
</dbReference>
<keyword evidence="2" id="KW-0479">Metal-binding</keyword>
<dbReference type="InterPro" id="IPR011706">
    <property type="entry name" value="Cu-oxidase_C"/>
</dbReference>
<dbReference type="GO" id="GO:0005507">
    <property type="term" value="F:copper ion binding"/>
    <property type="evidence" value="ECO:0007669"/>
    <property type="project" value="InterPro"/>
</dbReference>
<dbReference type="PROSITE" id="PS00080">
    <property type="entry name" value="MULTICOPPER_OXIDASE2"/>
    <property type="match status" value="1"/>
</dbReference>
<proteinExistence type="inferred from homology"/>
<evidence type="ECO:0000259" key="6">
    <source>
        <dbReference type="Pfam" id="PF00394"/>
    </source>
</evidence>
<keyword evidence="4" id="KW-0186">Copper</keyword>
<dbReference type="GO" id="GO:0016491">
    <property type="term" value="F:oxidoreductase activity"/>
    <property type="evidence" value="ECO:0007669"/>
    <property type="project" value="UniProtKB-KW"/>
</dbReference>
<dbReference type="NCBIfam" id="TIGR03390">
    <property type="entry name" value="ascorbOXfungal"/>
    <property type="match status" value="1"/>
</dbReference>
<comment type="similarity">
    <text evidence="1">Belongs to the multicopper oxidase family.</text>
</comment>
<keyword evidence="5" id="KW-0732">Signal</keyword>
<dbReference type="InterPro" id="IPR011707">
    <property type="entry name" value="Cu-oxidase-like_N"/>
</dbReference>
<dbReference type="InterPro" id="IPR033138">
    <property type="entry name" value="Cu_oxidase_CS"/>
</dbReference>
<evidence type="ECO:0000256" key="1">
    <source>
        <dbReference type="ARBA" id="ARBA00010609"/>
    </source>
</evidence>
<evidence type="ECO:0000256" key="3">
    <source>
        <dbReference type="ARBA" id="ARBA00023002"/>
    </source>
</evidence>
<evidence type="ECO:0000259" key="8">
    <source>
        <dbReference type="Pfam" id="PF07732"/>
    </source>
</evidence>
<keyword evidence="3" id="KW-0560">Oxidoreductase</keyword>
<dbReference type="Pfam" id="PF07732">
    <property type="entry name" value="Cu-oxidase_3"/>
    <property type="match status" value="1"/>
</dbReference>
<dbReference type="InterPro" id="IPR002355">
    <property type="entry name" value="Cu_oxidase_Cu_BS"/>
</dbReference>
<dbReference type="PANTHER" id="PTHR11709:SF394">
    <property type="entry name" value="FI03373P-RELATED"/>
    <property type="match status" value="1"/>
</dbReference>
<name>A0AAN6PBG7_9PEZI</name>
<reference evidence="10" key="1">
    <citation type="journal article" date="2023" name="Mol. Phylogenet. Evol.">
        <title>Genome-scale phylogeny and comparative genomics of the fungal order Sordariales.</title>
        <authorList>
            <person name="Hensen N."/>
            <person name="Bonometti L."/>
            <person name="Westerberg I."/>
            <person name="Brannstrom I.O."/>
            <person name="Guillou S."/>
            <person name="Cros-Aarteil S."/>
            <person name="Calhoun S."/>
            <person name="Haridas S."/>
            <person name="Kuo A."/>
            <person name="Mondo S."/>
            <person name="Pangilinan J."/>
            <person name="Riley R."/>
            <person name="LaButti K."/>
            <person name="Andreopoulos B."/>
            <person name="Lipzen A."/>
            <person name="Chen C."/>
            <person name="Yan M."/>
            <person name="Daum C."/>
            <person name="Ng V."/>
            <person name="Clum A."/>
            <person name="Steindorff A."/>
            <person name="Ohm R.A."/>
            <person name="Martin F."/>
            <person name="Silar P."/>
            <person name="Natvig D.O."/>
            <person name="Lalanne C."/>
            <person name="Gautier V."/>
            <person name="Ament-Velasquez S.L."/>
            <person name="Kruys A."/>
            <person name="Hutchinson M.I."/>
            <person name="Powell A.J."/>
            <person name="Barry K."/>
            <person name="Miller A.N."/>
            <person name="Grigoriev I.V."/>
            <person name="Debuchy R."/>
            <person name="Gladieux P."/>
            <person name="Hiltunen Thoren M."/>
            <person name="Johannesson H."/>
        </authorList>
    </citation>
    <scope>NUCLEOTIDE SEQUENCE [LARGE SCALE GENOMIC DNA]</scope>
    <source>
        <strain evidence="10">CBS 284.82</strain>
    </source>
</reference>
<evidence type="ECO:0000256" key="4">
    <source>
        <dbReference type="ARBA" id="ARBA00023008"/>
    </source>
</evidence>
<dbReference type="Gene3D" id="2.60.40.420">
    <property type="entry name" value="Cupredoxins - blue copper proteins"/>
    <property type="match status" value="3"/>
</dbReference>
<dbReference type="InterPro" id="IPR017762">
    <property type="entry name" value="Multicopper_oxidase_fun"/>
</dbReference>
<protein>
    <submittedName>
        <fullName evidence="9">Laccase-like multicopper oxidase 1</fullName>
    </submittedName>
</protein>